<proteinExistence type="inferred from homology"/>
<feature type="transmembrane region" description="Helical" evidence="7">
    <location>
        <begin position="21"/>
        <end position="49"/>
    </location>
</feature>
<accession>A0ABW9A1V7</accession>
<evidence type="ECO:0000259" key="8">
    <source>
        <dbReference type="Pfam" id="PF09335"/>
    </source>
</evidence>
<evidence type="ECO:0000313" key="9">
    <source>
        <dbReference type="EMBL" id="MFL9922836.1"/>
    </source>
</evidence>
<feature type="transmembrane region" description="Helical" evidence="7">
    <location>
        <begin position="154"/>
        <end position="174"/>
    </location>
</feature>
<keyword evidence="3 7" id="KW-1003">Cell membrane</keyword>
<dbReference type="InterPro" id="IPR032816">
    <property type="entry name" value="VTT_dom"/>
</dbReference>
<organism evidence="9 10">
    <name type="scientific">Herbaspirillum lusitanum</name>
    <dbReference type="NCBI Taxonomy" id="213312"/>
    <lineage>
        <taxon>Bacteria</taxon>
        <taxon>Pseudomonadati</taxon>
        <taxon>Pseudomonadota</taxon>
        <taxon>Betaproteobacteria</taxon>
        <taxon>Burkholderiales</taxon>
        <taxon>Oxalobacteraceae</taxon>
        <taxon>Herbaspirillum</taxon>
    </lineage>
</organism>
<dbReference type="NCBIfam" id="NF008102">
    <property type="entry name" value="PRK10847.1"/>
    <property type="match status" value="1"/>
</dbReference>
<evidence type="ECO:0000256" key="7">
    <source>
        <dbReference type="RuleBase" id="RU367016"/>
    </source>
</evidence>
<protein>
    <submittedName>
        <fullName evidence="9">DedA family protein</fullName>
    </submittedName>
</protein>
<keyword evidence="6 7" id="KW-0472">Membrane</keyword>
<reference evidence="9 10" key="1">
    <citation type="journal article" date="2024" name="Chem. Sci.">
        <title>Discovery of megapolipeptins by genome mining of a Burkholderiales bacteria collection.</title>
        <authorList>
            <person name="Paulo B.S."/>
            <person name="Recchia M.J.J."/>
            <person name="Lee S."/>
            <person name="Fergusson C.H."/>
            <person name="Romanowski S.B."/>
            <person name="Hernandez A."/>
            <person name="Krull N."/>
            <person name="Liu D.Y."/>
            <person name="Cavanagh H."/>
            <person name="Bos A."/>
            <person name="Gray C.A."/>
            <person name="Murphy B.T."/>
            <person name="Linington R.G."/>
            <person name="Eustaquio A.S."/>
        </authorList>
    </citation>
    <scope>NUCLEOTIDE SEQUENCE [LARGE SCALE GENOMIC DNA]</scope>
    <source>
        <strain evidence="9 10">RL21-008-BIB-A</strain>
    </source>
</reference>
<evidence type="ECO:0000256" key="6">
    <source>
        <dbReference type="ARBA" id="ARBA00023136"/>
    </source>
</evidence>
<evidence type="ECO:0000256" key="2">
    <source>
        <dbReference type="ARBA" id="ARBA00010792"/>
    </source>
</evidence>
<comment type="caution">
    <text evidence="9">The sequence shown here is derived from an EMBL/GenBank/DDBJ whole genome shotgun (WGS) entry which is preliminary data.</text>
</comment>
<dbReference type="InterPro" id="IPR032818">
    <property type="entry name" value="DedA-like"/>
</dbReference>
<sequence length="213" mass="23435">MDILLFMVDFIIHIDRHLAELAAAYGPWLFLILFLIIFCETGLVVTPILPGDSLLFVTGAIAATGAFDIHLMVLTLIVAAILGDSVNYQIGKMVGIKVFDKPNSRIFKKEYLDKTHAFFEKHGGKAIIIARFAPIVRTFAPFVAGVGAMTYPKFLTYNVIGGVVWVAAFGYAGYFFGNLPIVKQNLSLLIVAIVVLSILPGVIEFIRQKRRAS</sequence>
<dbReference type="Proteomes" id="UP001629246">
    <property type="component" value="Unassembled WGS sequence"/>
</dbReference>
<dbReference type="InterPro" id="IPR058127">
    <property type="entry name" value="DedA"/>
</dbReference>
<dbReference type="Pfam" id="PF09335">
    <property type="entry name" value="VTT_dom"/>
    <property type="match status" value="1"/>
</dbReference>
<comment type="similarity">
    <text evidence="2 7">Belongs to the DedA family.</text>
</comment>
<feature type="transmembrane region" description="Helical" evidence="7">
    <location>
        <begin position="55"/>
        <end position="83"/>
    </location>
</feature>
<keyword evidence="4 7" id="KW-0812">Transmembrane</keyword>
<evidence type="ECO:0000256" key="4">
    <source>
        <dbReference type="ARBA" id="ARBA00022692"/>
    </source>
</evidence>
<feature type="transmembrane region" description="Helical" evidence="7">
    <location>
        <begin position="186"/>
        <end position="206"/>
    </location>
</feature>
<comment type="subcellular location">
    <subcellularLocation>
        <location evidence="1 7">Cell membrane</location>
        <topology evidence="1 7">Multi-pass membrane protein</topology>
    </subcellularLocation>
</comment>
<evidence type="ECO:0000256" key="5">
    <source>
        <dbReference type="ARBA" id="ARBA00022989"/>
    </source>
</evidence>
<evidence type="ECO:0000256" key="3">
    <source>
        <dbReference type="ARBA" id="ARBA00022475"/>
    </source>
</evidence>
<dbReference type="RefSeq" id="WP_408153893.1">
    <property type="nucleotide sequence ID" value="NZ_JAQQFM010000001.1"/>
</dbReference>
<gene>
    <name evidence="9" type="ORF">PQR62_01070</name>
</gene>
<evidence type="ECO:0000313" key="10">
    <source>
        <dbReference type="Proteomes" id="UP001629246"/>
    </source>
</evidence>
<feature type="domain" description="VTT" evidence="8">
    <location>
        <begin position="49"/>
        <end position="174"/>
    </location>
</feature>
<dbReference type="PANTHER" id="PTHR30353">
    <property type="entry name" value="INNER MEMBRANE PROTEIN DEDA-RELATED"/>
    <property type="match status" value="1"/>
</dbReference>
<keyword evidence="10" id="KW-1185">Reference proteome</keyword>
<evidence type="ECO:0000256" key="1">
    <source>
        <dbReference type="ARBA" id="ARBA00004651"/>
    </source>
</evidence>
<dbReference type="PANTHER" id="PTHR30353:SF0">
    <property type="entry name" value="TRANSMEMBRANE PROTEIN"/>
    <property type="match status" value="1"/>
</dbReference>
<keyword evidence="5 7" id="KW-1133">Transmembrane helix</keyword>
<name>A0ABW9A1V7_9BURK</name>
<dbReference type="EMBL" id="JAQQFM010000001">
    <property type="protein sequence ID" value="MFL9922836.1"/>
    <property type="molecule type" value="Genomic_DNA"/>
</dbReference>